<proteinExistence type="inferred from homology"/>
<organism evidence="5 6">
    <name type="scientific">Saponaria officinalis</name>
    <name type="common">Common soapwort</name>
    <name type="synonym">Lychnis saponaria</name>
    <dbReference type="NCBI Taxonomy" id="3572"/>
    <lineage>
        <taxon>Eukaryota</taxon>
        <taxon>Viridiplantae</taxon>
        <taxon>Streptophyta</taxon>
        <taxon>Embryophyta</taxon>
        <taxon>Tracheophyta</taxon>
        <taxon>Spermatophyta</taxon>
        <taxon>Magnoliopsida</taxon>
        <taxon>eudicotyledons</taxon>
        <taxon>Gunneridae</taxon>
        <taxon>Pentapetalae</taxon>
        <taxon>Caryophyllales</taxon>
        <taxon>Caryophyllaceae</taxon>
        <taxon>Caryophylleae</taxon>
        <taxon>Saponaria</taxon>
    </lineage>
</organism>
<dbReference type="GO" id="GO:0016020">
    <property type="term" value="C:membrane"/>
    <property type="evidence" value="ECO:0007669"/>
    <property type="project" value="InterPro"/>
</dbReference>
<dbReference type="AlphaFoldDB" id="A0AAW1K8G3"/>
<comment type="caution">
    <text evidence="5">The sequence shown here is derived from an EMBL/GenBank/DDBJ whole genome shotgun (WGS) entry which is preliminary data.</text>
</comment>
<dbReference type="Proteomes" id="UP001443914">
    <property type="component" value="Unassembled WGS sequence"/>
</dbReference>
<feature type="transmembrane region" description="Helical" evidence="3">
    <location>
        <begin position="90"/>
        <end position="107"/>
    </location>
</feature>
<keyword evidence="3" id="KW-1133">Transmembrane helix</keyword>
<dbReference type="PANTHER" id="PTHR31965:SF1">
    <property type="entry name" value="TRANSMEMBRANE PROTEIN 42"/>
    <property type="match status" value="1"/>
</dbReference>
<dbReference type="PANTHER" id="PTHR31965">
    <property type="entry name" value="TRANSMEMBRANE PROTEIN 42"/>
    <property type="match status" value="1"/>
</dbReference>
<evidence type="ECO:0000256" key="3">
    <source>
        <dbReference type="SAM" id="Phobius"/>
    </source>
</evidence>
<evidence type="ECO:0000313" key="5">
    <source>
        <dbReference type="EMBL" id="KAK9713983.1"/>
    </source>
</evidence>
<feature type="transmembrane region" description="Helical" evidence="3">
    <location>
        <begin position="12"/>
        <end position="32"/>
    </location>
</feature>
<feature type="domain" description="EamA" evidence="4">
    <location>
        <begin position="12"/>
        <end position="107"/>
    </location>
</feature>
<keyword evidence="6" id="KW-1185">Reference proteome</keyword>
<reference evidence="5" key="1">
    <citation type="submission" date="2024-03" db="EMBL/GenBank/DDBJ databases">
        <title>WGS assembly of Saponaria officinalis var. Norfolk2.</title>
        <authorList>
            <person name="Jenkins J."/>
            <person name="Shu S."/>
            <person name="Grimwood J."/>
            <person name="Barry K."/>
            <person name="Goodstein D."/>
            <person name="Schmutz J."/>
            <person name="Leebens-Mack J."/>
            <person name="Osbourn A."/>
        </authorList>
    </citation>
    <scope>NUCLEOTIDE SEQUENCE [LARGE SCALE GENOMIC DNA]</scope>
    <source>
        <strain evidence="5">JIC</strain>
    </source>
</reference>
<sequence>MGGKERESKGYGWAVGAGVNAALAAISAKLFSSQLLKYVFVIVFNVTMWGCYTHSLTALSSLQATVVSFATNFLSSALAAFFLFSESLSPKWFVGASLIVIGVFILTKSSIETKKDD</sequence>
<keyword evidence="3" id="KW-0472">Membrane</keyword>
<dbReference type="EMBL" id="JBDFQZ010000006">
    <property type="protein sequence ID" value="KAK9713983.1"/>
    <property type="molecule type" value="Genomic_DNA"/>
</dbReference>
<dbReference type="InterPro" id="IPR037185">
    <property type="entry name" value="EmrE-like"/>
</dbReference>
<protein>
    <recommendedName>
        <fullName evidence="4">EamA domain-containing protein</fullName>
    </recommendedName>
</protein>
<dbReference type="Pfam" id="PF00892">
    <property type="entry name" value="EamA"/>
    <property type="match status" value="1"/>
</dbReference>
<evidence type="ECO:0000256" key="2">
    <source>
        <dbReference type="ARBA" id="ARBA00007635"/>
    </source>
</evidence>
<comment type="similarity">
    <text evidence="2">Belongs to the drug/metabolite transporter (DMT) superfamily. Plant drug/metabolite exporter (P-DME) (TC 2.A.7.4) family.</text>
</comment>
<evidence type="ECO:0000259" key="4">
    <source>
        <dbReference type="Pfam" id="PF00892"/>
    </source>
</evidence>
<gene>
    <name evidence="5" type="ORF">RND81_06G063300</name>
</gene>
<feature type="transmembrane region" description="Helical" evidence="3">
    <location>
        <begin position="66"/>
        <end position="84"/>
    </location>
</feature>
<dbReference type="Gene3D" id="1.10.3730.20">
    <property type="match status" value="1"/>
</dbReference>
<keyword evidence="3" id="KW-0812">Transmembrane</keyword>
<dbReference type="SUPFAM" id="SSF103481">
    <property type="entry name" value="Multidrug resistance efflux transporter EmrE"/>
    <property type="match status" value="1"/>
</dbReference>
<accession>A0AAW1K8G3</accession>
<name>A0AAW1K8G3_SAPOF</name>
<evidence type="ECO:0000256" key="1">
    <source>
        <dbReference type="ARBA" id="ARBA00004141"/>
    </source>
</evidence>
<feature type="transmembrane region" description="Helical" evidence="3">
    <location>
        <begin position="38"/>
        <end position="59"/>
    </location>
</feature>
<dbReference type="InterPro" id="IPR000620">
    <property type="entry name" value="EamA_dom"/>
</dbReference>
<evidence type="ECO:0000313" key="6">
    <source>
        <dbReference type="Proteomes" id="UP001443914"/>
    </source>
</evidence>
<comment type="subcellular location">
    <subcellularLocation>
        <location evidence="1">Membrane</location>
        <topology evidence="1">Multi-pass membrane protein</topology>
    </subcellularLocation>
</comment>
<dbReference type="InterPro" id="IPR039632">
    <property type="entry name" value="TMEM42"/>
</dbReference>